<feature type="transmembrane region" description="Helical" evidence="2">
    <location>
        <begin position="63"/>
        <end position="90"/>
    </location>
</feature>
<feature type="region of interest" description="Disordered" evidence="1">
    <location>
        <begin position="19"/>
        <end position="53"/>
    </location>
</feature>
<feature type="compositionally biased region" description="Low complexity" evidence="1">
    <location>
        <begin position="35"/>
        <end position="53"/>
    </location>
</feature>
<feature type="compositionally biased region" description="Low complexity" evidence="1">
    <location>
        <begin position="109"/>
        <end position="138"/>
    </location>
</feature>
<sequence length="275" mass="28852">MEEPEVVFDEEWVEAAKRREDDMRRHTAPKPMYAPAPWRSWTPPSSAAPALSPPRRAARFSPAASILIGVTAVLGVLAALVLCGAGAGALRTISRDRPATGPAAPPPVAAATVSPTAAATAPPAAADSATSASEPASSRKLPWTEATALPVGESAYRPEVFARLVVGSCLAETQDMLSVTLVPCSGPHTDEVTRVDGLTDQFPARPTVDQVEALNARRCPAAANAWLGGADPRYTSGYLWWFENGVPGQAVRGFVCTARRTGHLPFTGTLRHAVA</sequence>
<evidence type="ECO:0000256" key="2">
    <source>
        <dbReference type="SAM" id="Phobius"/>
    </source>
</evidence>
<accession>A0A917WLF5</accession>
<dbReference type="RefSeq" id="WP_190248619.1">
    <property type="nucleotide sequence ID" value="NZ_BMPI01000004.1"/>
</dbReference>
<reference evidence="4" key="2">
    <citation type="submission" date="2020-09" db="EMBL/GenBank/DDBJ databases">
        <authorList>
            <person name="Sun Q."/>
            <person name="Ohkuma M."/>
        </authorList>
    </citation>
    <scope>NUCLEOTIDE SEQUENCE</scope>
    <source>
        <strain evidence="4">JCM 19831</strain>
    </source>
</reference>
<dbReference type="InterPro" id="IPR026004">
    <property type="entry name" value="Septum_form"/>
</dbReference>
<dbReference type="EMBL" id="BMPI01000004">
    <property type="protein sequence ID" value="GGM12000.1"/>
    <property type="molecule type" value="Genomic_DNA"/>
</dbReference>
<organism evidence="4 5">
    <name type="scientific">Dactylosporangium sucinum</name>
    <dbReference type="NCBI Taxonomy" id="1424081"/>
    <lineage>
        <taxon>Bacteria</taxon>
        <taxon>Bacillati</taxon>
        <taxon>Actinomycetota</taxon>
        <taxon>Actinomycetes</taxon>
        <taxon>Micromonosporales</taxon>
        <taxon>Micromonosporaceae</taxon>
        <taxon>Dactylosporangium</taxon>
    </lineage>
</organism>
<reference evidence="4" key="1">
    <citation type="journal article" date="2014" name="Int. J. Syst. Evol. Microbiol.">
        <title>Complete genome sequence of Corynebacterium casei LMG S-19264T (=DSM 44701T), isolated from a smear-ripened cheese.</title>
        <authorList>
            <consortium name="US DOE Joint Genome Institute (JGI-PGF)"/>
            <person name="Walter F."/>
            <person name="Albersmeier A."/>
            <person name="Kalinowski J."/>
            <person name="Ruckert C."/>
        </authorList>
    </citation>
    <scope>NUCLEOTIDE SEQUENCE</scope>
    <source>
        <strain evidence="4">JCM 19831</strain>
    </source>
</reference>
<gene>
    <name evidence="4" type="ORF">GCM10007977_011450</name>
</gene>
<proteinExistence type="predicted"/>
<dbReference type="Proteomes" id="UP000642070">
    <property type="component" value="Unassembled WGS sequence"/>
</dbReference>
<name>A0A917WLF5_9ACTN</name>
<comment type="caution">
    <text evidence="4">The sequence shown here is derived from an EMBL/GenBank/DDBJ whole genome shotgun (WGS) entry which is preliminary data.</text>
</comment>
<keyword evidence="2" id="KW-0472">Membrane</keyword>
<feature type="domain" description="Septum formation-related" evidence="3">
    <location>
        <begin position="166"/>
        <end position="239"/>
    </location>
</feature>
<feature type="region of interest" description="Disordered" evidence="1">
    <location>
        <begin position="98"/>
        <end position="140"/>
    </location>
</feature>
<keyword evidence="5" id="KW-1185">Reference proteome</keyword>
<evidence type="ECO:0000259" key="3">
    <source>
        <dbReference type="Pfam" id="PF13845"/>
    </source>
</evidence>
<protein>
    <recommendedName>
        <fullName evidence="3">Septum formation-related domain-containing protein</fullName>
    </recommendedName>
</protein>
<evidence type="ECO:0000256" key="1">
    <source>
        <dbReference type="SAM" id="MobiDB-lite"/>
    </source>
</evidence>
<dbReference type="AlphaFoldDB" id="A0A917WLF5"/>
<keyword evidence="2" id="KW-0812">Transmembrane</keyword>
<dbReference type="Pfam" id="PF13845">
    <property type="entry name" value="Septum_form"/>
    <property type="match status" value="1"/>
</dbReference>
<keyword evidence="2" id="KW-1133">Transmembrane helix</keyword>
<evidence type="ECO:0000313" key="4">
    <source>
        <dbReference type="EMBL" id="GGM12000.1"/>
    </source>
</evidence>
<evidence type="ECO:0000313" key="5">
    <source>
        <dbReference type="Proteomes" id="UP000642070"/>
    </source>
</evidence>